<keyword evidence="6" id="KW-1185">Reference proteome</keyword>
<feature type="compositionally biased region" description="Low complexity" evidence="2">
    <location>
        <begin position="107"/>
        <end position="116"/>
    </location>
</feature>
<dbReference type="STRING" id="105231.A0A1Y1ICM1"/>
<dbReference type="GO" id="GO:0016787">
    <property type="term" value="F:hydrolase activity"/>
    <property type="evidence" value="ECO:0007669"/>
    <property type="project" value="UniProtKB-KW"/>
</dbReference>
<evidence type="ECO:0000256" key="1">
    <source>
        <dbReference type="ARBA" id="ARBA00022801"/>
    </source>
</evidence>
<dbReference type="PROSITE" id="PS51192">
    <property type="entry name" value="HELICASE_ATP_BIND_1"/>
    <property type="match status" value="1"/>
</dbReference>
<accession>A0A1Y1ICM1</accession>
<dbReference type="InterPro" id="IPR049730">
    <property type="entry name" value="SNF2/RAD54-like_C"/>
</dbReference>
<sequence>MSFFGKKPGGTLVVGGLEISDDDDAAPQTVLRASRVFGEAKPSQARRRGPQSQTAKKEGGSGQQEAEGGGSPGLTKGRAKRRRVILEDDDDDDHHVEEVATEDQPQGSWRSSSRGDSVSHLHNEVVPETSEDTPAKGNAAEAGASSRGATEHFIAQPKAQRCEIKPGSFYATADQLSKPRTLIDLESKEDDKEKKERVVPYVDLEATKSNGVELLEDPVLHALKECEKIAAMLRKQLHTAEGATEGYSEVDAAAARLVTQAEITAVCASGDTATASTPLLKPYQLIGVNFLLLLRQQNIGGAICADEMGLGKTVQAITYLGILSQDTGQGPHLVVCPASLLENWSREFQLWCPALTLVVYHGPERAHVRHGIEMEGRNGGPPPFDVLLTTYSLFERSSTLAVEDRSFLRRFDWNCVVMDEAHLLKDHSSTRTKKLRKIASAAKCRLMLTGTPLQNDLQELWTLLNFLLPDIFQLKDLEAAGSRSDSPETQTGLIERLKTILAPFVLRRVKADVMQQLVAKQQKVETLAMHPAQAELYRSALDEYRAQAGPTGRVNKMPKRQVANIFTHLRKIANHPLLVRSKFSDSDVRSIAEKLHSWGVYNVEASVDRIYDELQGSSDYDLHQVCGQYPGLAEKTLSREEALASGKCEVLTQLLPALRAKSSRPLIFSQWTAMLDVLEWVLELLGFSYVRLDGSTQVSERQALVDRFNQDDNLFAFLLSTRAGGQGLNLTGADTVILHDVDFNPQVDRQAEDRCHRIGQTRPVTVYRLVSAQTVDESILEIANRKLSLDAAVLTDTGKSSGDSDSKSMGEILASLLAD</sequence>
<dbReference type="GO" id="GO:0000785">
    <property type="term" value="C:chromatin"/>
    <property type="evidence" value="ECO:0000318"/>
    <property type="project" value="GO_Central"/>
</dbReference>
<dbReference type="Gene3D" id="3.40.50.300">
    <property type="entry name" value="P-loop containing nucleotide triphosphate hydrolases"/>
    <property type="match status" value="1"/>
</dbReference>
<gene>
    <name evidence="5" type="ORF">KFL_002910150</name>
</gene>
<organism evidence="5 6">
    <name type="scientific">Klebsormidium nitens</name>
    <name type="common">Green alga</name>
    <name type="synonym">Ulothrix nitens</name>
    <dbReference type="NCBI Taxonomy" id="105231"/>
    <lineage>
        <taxon>Eukaryota</taxon>
        <taxon>Viridiplantae</taxon>
        <taxon>Streptophyta</taxon>
        <taxon>Klebsormidiophyceae</taxon>
        <taxon>Klebsormidiales</taxon>
        <taxon>Klebsormidiaceae</taxon>
        <taxon>Klebsormidium</taxon>
    </lineage>
</organism>
<dbReference type="Gene3D" id="3.40.50.10810">
    <property type="entry name" value="Tandem AAA-ATPase domain"/>
    <property type="match status" value="1"/>
</dbReference>
<feature type="region of interest" description="Disordered" evidence="2">
    <location>
        <begin position="1"/>
        <end position="150"/>
    </location>
</feature>
<evidence type="ECO:0000259" key="3">
    <source>
        <dbReference type="PROSITE" id="PS51192"/>
    </source>
</evidence>
<keyword evidence="1" id="KW-0378">Hydrolase</keyword>
<dbReference type="Pfam" id="PF00176">
    <property type="entry name" value="SNF2-rel_dom"/>
    <property type="match status" value="1"/>
</dbReference>
<dbReference type="SMART" id="SM00487">
    <property type="entry name" value="DEXDc"/>
    <property type="match status" value="1"/>
</dbReference>
<dbReference type="GO" id="GO:0003682">
    <property type="term" value="F:chromatin binding"/>
    <property type="evidence" value="ECO:0000318"/>
    <property type="project" value="GO_Central"/>
</dbReference>
<dbReference type="InterPro" id="IPR038718">
    <property type="entry name" value="SNF2-like_sf"/>
</dbReference>
<dbReference type="InterPro" id="IPR014001">
    <property type="entry name" value="Helicase_ATP-bd"/>
</dbReference>
<dbReference type="FunFam" id="3.40.50.10810:FF:000038">
    <property type="entry name" value="Protein CHROMATIN REMODELING 19 isoform A"/>
    <property type="match status" value="1"/>
</dbReference>
<dbReference type="GO" id="GO:0005524">
    <property type="term" value="F:ATP binding"/>
    <property type="evidence" value="ECO:0007669"/>
    <property type="project" value="InterPro"/>
</dbReference>
<dbReference type="SUPFAM" id="SSF52540">
    <property type="entry name" value="P-loop containing nucleoside triphosphate hydrolases"/>
    <property type="match status" value="2"/>
</dbReference>
<dbReference type="PANTHER" id="PTHR10799">
    <property type="entry name" value="SNF2/RAD54 HELICASE FAMILY"/>
    <property type="match status" value="1"/>
</dbReference>
<dbReference type="EMBL" id="DF237240">
    <property type="protein sequence ID" value="GAQ86477.1"/>
    <property type="molecule type" value="Genomic_DNA"/>
</dbReference>
<evidence type="ECO:0000313" key="5">
    <source>
        <dbReference type="EMBL" id="GAQ86477.1"/>
    </source>
</evidence>
<dbReference type="InterPro" id="IPR027417">
    <property type="entry name" value="P-loop_NTPase"/>
</dbReference>
<dbReference type="Pfam" id="PF00271">
    <property type="entry name" value="Helicase_C"/>
    <property type="match status" value="1"/>
</dbReference>
<evidence type="ECO:0000259" key="4">
    <source>
        <dbReference type="PROSITE" id="PS51194"/>
    </source>
</evidence>
<dbReference type="Proteomes" id="UP000054558">
    <property type="component" value="Unassembled WGS sequence"/>
</dbReference>
<dbReference type="GO" id="GO:0005634">
    <property type="term" value="C:nucleus"/>
    <property type="evidence" value="ECO:0000318"/>
    <property type="project" value="GO_Central"/>
</dbReference>
<protein>
    <submittedName>
        <fullName evidence="5">Putative SNF2 family N-terminal domain containing protein</fullName>
    </submittedName>
</protein>
<reference evidence="5 6" key="1">
    <citation type="journal article" date="2014" name="Nat. Commun.">
        <title>Klebsormidium flaccidum genome reveals primary factors for plant terrestrial adaptation.</title>
        <authorList>
            <person name="Hori K."/>
            <person name="Maruyama F."/>
            <person name="Fujisawa T."/>
            <person name="Togashi T."/>
            <person name="Yamamoto N."/>
            <person name="Seo M."/>
            <person name="Sato S."/>
            <person name="Yamada T."/>
            <person name="Mori H."/>
            <person name="Tajima N."/>
            <person name="Moriyama T."/>
            <person name="Ikeuchi M."/>
            <person name="Watanabe M."/>
            <person name="Wada H."/>
            <person name="Kobayashi K."/>
            <person name="Saito M."/>
            <person name="Masuda T."/>
            <person name="Sasaki-Sekimoto Y."/>
            <person name="Mashiguchi K."/>
            <person name="Awai K."/>
            <person name="Shimojima M."/>
            <person name="Masuda S."/>
            <person name="Iwai M."/>
            <person name="Nobusawa T."/>
            <person name="Narise T."/>
            <person name="Kondo S."/>
            <person name="Saito H."/>
            <person name="Sato R."/>
            <person name="Murakawa M."/>
            <person name="Ihara Y."/>
            <person name="Oshima-Yamada Y."/>
            <person name="Ohtaka K."/>
            <person name="Satoh M."/>
            <person name="Sonobe K."/>
            <person name="Ishii M."/>
            <person name="Ohtani R."/>
            <person name="Kanamori-Sato M."/>
            <person name="Honoki R."/>
            <person name="Miyazaki D."/>
            <person name="Mochizuki H."/>
            <person name="Umetsu J."/>
            <person name="Higashi K."/>
            <person name="Shibata D."/>
            <person name="Kamiya Y."/>
            <person name="Sato N."/>
            <person name="Nakamura Y."/>
            <person name="Tabata S."/>
            <person name="Ida S."/>
            <person name="Kurokawa K."/>
            <person name="Ohta H."/>
        </authorList>
    </citation>
    <scope>NUCLEOTIDE SEQUENCE [LARGE SCALE GENOMIC DNA]</scope>
    <source>
        <strain evidence="5 6">NIES-2285</strain>
    </source>
</reference>
<evidence type="ECO:0000313" key="6">
    <source>
        <dbReference type="Proteomes" id="UP000054558"/>
    </source>
</evidence>
<feature type="domain" description="Helicase ATP-binding" evidence="3">
    <location>
        <begin position="293"/>
        <end position="470"/>
    </location>
</feature>
<dbReference type="PROSITE" id="PS51194">
    <property type="entry name" value="HELICASE_CTER"/>
    <property type="match status" value="1"/>
</dbReference>
<evidence type="ECO:0000256" key="2">
    <source>
        <dbReference type="SAM" id="MobiDB-lite"/>
    </source>
</evidence>
<dbReference type="OrthoDB" id="5857104at2759"/>
<dbReference type="AlphaFoldDB" id="A0A1Y1ICM1"/>
<dbReference type="CDD" id="cd17919">
    <property type="entry name" value="DEXHc_Snf"/>
    <property type="match status" value="1"/>
</dbReference>
<name>A0A1Y1ICM1_KLENI</name>
<dbReference type="CDD" id="cd18793">
    <property type="entry name" value="SF2_C_SNF"/>
    <property type="match status" value="1"/>
</dbReference>
<dbReference type="InterPro" id="IPR000330">
    <property type="entry name" value="SNF2_N"/>
</dbReference>
<dbReference type="GO" id="GO:0140750">
    <property type="term" value="F:nucleosome array spacer activity"/>
    <property type="evidence" value="ECO:0000318"/>
    <property type="project" value="GO_Central"/>
</dbReference>
<dbReference type="OMA" id="STRNCES"/>
<proteinExistence type="predicted"/>
<dbReference type="SMART" id="SM00490">
    <property type="entry name" value="HELICc"/>
    <property type="match status" value="1"/>
</dbReference>
<dbReference type="GO" id="GO:0000729">
    <property type="term" value="P:DNA double-strand break processing"/>
    <property type="evidence" value="ECO:0000318"/>
    <property type="project" value="GO_Central"/>
</dbReference>
<dbReference type="GO" id="GO:0045944">
    <property type="term" value="P:positive regulation of transcription by RNA polymerase II"/>
    <property type="evidence" value="ECO:0000318"/>
    <property type="project" value="GO_Central"/>
</dbReference>
<dbReference type="GO" id="GO:0031507">
    <property type="term" value="P:heterochromatin formation"/>
    <property type="evidence" value="ECO:0000318"/>
    <property type="project" value="GO_Central"/>
</dbReference>
<feature type="domain" description="Helicase C-terminal" evidence="4">
    <location>
        <begin position="650"/>
        <end position="800"/>
    </location>
</feature>
<dbReference type="InterPro" id="IPR001650">
    <property type="entry name" value="Helicase_C-like"/>
</dbReference>
<dbReference type="GO" id="GO:0003677">
    <property type="term" value="F:DNA binding"/>
    <property type="evidence" value="ECO:0000318"/>
    <property type="project" value="GO_Central"/>
</dbReference>